<dbReference type="SUPFAM" id="SSF53335">
    <property type="entry name" value="S-adenosyl-L-methionine-dependent methyltransferases"/>
    <property type="match status" value="1"/>
</dbReference>
<dbReference type="InterPro" id="IPR012967">
    <property type="entry name" value="COMT_dimerisation"/>
</dbReference>
<protein>
    <submittedName>
        <fullName evidence="6">S-adenosyl-L-methionine-dependent methyltransferase</fullName>
    </submittedName>
</protein>
<dbReference type="Gene3D" id="3.40.50.150">
    <property type="entry name" value="Vaccinia Virus protein VP39"/>
    <property type="match status" value="1"/>
</dbReference>
<dbReference type="OrthoDB" id="1535081at2759"/>
<evidence type="ECO:0000313" key="6">
    <source>
        <dbReference type="EMBL" id="KAF2672003.1"/>
    </source>
</evidence>
<dbReference type="PROSITE" id="PS51683">
    <property type="entry name" value="SAM_OMT_II"/>
    <property type="match status" value="1"/>
</dbReference>
<dbReference type="EMBL" id="MU004232">
    <property type="protein sequence ID" value="KAF2672003.1"/>
    <property type="molecule type" value="Genomic_DNA"/>
</dbReference>
<dbReference type="PANTHER" id="PTHR43712:SF11">
    <property type="entry name" value="O-METHYLTRANSFERASE (AFU_ORTHOLOGUE AFUA_2G17820)-RELATED"/>
    <property type="match status" value="1"/>
</dbReference>
<dbReference type="Pfam" id="PF08100">
    <property type="entry name" value="Dimerisation"/>
    <property type="match status" value="1"/>
</dbReference>
<dbReference type="Gene3D" id="1.10.10.10">
    <property type="entry name" value="Winged helix-like DNA-binding domain superfamily/Winged helix DNA-binding domain"/>
    <property type="match status" value="1"/>
</dbReference>
<evidence type="ECO:0000256" key="1">
    <source>
        <dbReference type="ARBA" id="ARBA00022603"/>
    </source>
</evidence>
<reference evidence="6" key="1">
    <citation type="journal article" date="2020" name="Stud. Mycol.">
        <title>101 Dothideomycetes genomes: a test case for predicting lifestyles and emergence of pathogens.</title>
        <authorList>
            <person name="Haridas S."/>
            <person name="Albert R."/>
            <person name="Binder M."/>
            <person name="Bloem J."/>
            <person name="Labutti K."/>
            <person name="Salamov A."/>
            <person name="Andreopoulos B."/>
            <person name="Baker S."/>
            <person name="Barry K."/>
            <person name="Bills G."/>
            <person name="Bluhm B."/>
            <person name="Cannon C."/>
            <person name="Castanera R."/>
            <person name="Culley D."/>
            <person name="Daum C."/>
            <person name="Ezra D."/>
            <person name="Gonzalez J."/>
            <person name="Henrissat B."/>
            <person name="Kuo A."/>
            <person name="Liang C."/>
            <person name="Lipzen A."/>
            <person name="Lutzoni F."/>
            <person name="Magnuson J."/>
            <person name="Mondo S."/>
            <person name="Nolan M."/>
            <person name="Ohm R."/>
            <person name="Pangilinan J."/>
            <person name="Park H.-J."/>
            <person name="Ramirez L."/>
            <person name="Alfaro M."/>
            <person name="Sun H."/>
            <person name="Tritt A."/>
            <person name="Yoshinaga Y."/>
            <person name="Zwiers L.-H."/>
            <person name="Turgeon B."/>
            <person name="Goodwin S."/>
            <person name="Spatafora J."/>
            <person name="Crous P."/>
            <person name="Grigoriev I."/>
        </authorList>
    </citation>
    <scope>NUCLEOTIDE SEQUENCE</scope>
    <source>
        <strain evidence="6">CBS 115976</strain>
    </source>
</reference>
<evidence type="ECO:0000259" key="4">
    <source>
        <dbReference type="Pfam" id="PF00891"/>
    </source>
</evidence>
<dbReference type="SUPFAM" id="SSF46785">
    <property type="entry name" value="Winged helix' DNA-binding domain"/>
    <property type="match status" value="1"/>
</dbReference>
<evidence type="ECO:0000259" key="5">
    <source>
        <dbReference type="Pfam" id="PF08100"/>
    </source>
</evidence>
<feature type="domain" description="O-methyltransferase dimerisation" evidence="5">
    <location>
        <begin position="47"/>
        <end position="116"/>
    </location>
</feature>
<accession>A0A6A6UKK1</accession>
<dbReference type="InterPro" id="IPR029063">
    <property type="entry name" value="SAM-dependent_MTases_sf"/>
</dbReference>
<dbReference type="InterPro" id="IPR001077">
    <property type="entry name" value="COMT_C"/>
</dbReference>
<dbReference type="GO" id="GO:0046983">
    <property type="term" value="F:protein dimerization activity"/>
    <property type="evidence" value="ECO:0007669"/>
    <property type="project" value="InterPro"/>
</dbReference>
<evidence type="ECO:0000256" key="2">
    <source>
        <dbReference type="ARBA" id="ARBA00022679"/>
    </source>
</evidence>
<proteinExistence type="predicted"/>
<dbReference type="PANTHER" id="PTHR43712">
    <property type="entry name" value="PUTATIVE (AFU_ORTHOLOGUE AFUA_4G14580)-RELATED"/>
    <property type="match status" value="1"/>
</dbReference>
<name>A0A6A6UKK1_9PEZI</name>
<keyword evidence="2 6" id="KW-0808">Transferase</keyword>
<dbReference type="Proteomes" id="UP000799302">
    <property type="component" value="Unassembled WGS sequence"/>
</dbReference>
<organism evidence="6 7">
    <name type="scientific">Microthyrium microscopicum</name>
    <dbReference type="NCBI Taxonomy" id="703497"/>
    <lineage>
        <taxon>Eukaryota</taxon>
        <taxon>Fungi</taxon>
        <taxon>Dikarya</taxon>
        <taxon>Ascomycota</taxon>
        <taxon>Pezizomycotina</taxon>
        <taxon>Dothideomycetes</taxon>
        <taxon>Dothideomycetes incertae sedis</taxon>
        <taxon>Microthyriales</taxon>
        <taxon>Microthyriaceae</taxon>
        <taxon>Microthyrium</taxon>
    </lineage>
</organism>
<keyword evidence="3" id="KW-0949">S-adenosyl-L-methionine</keyword>
<feature type="domain" description="O-methyltransferase C-terminal" evidence="4">
    <location>
        <begin position="168"/>
        <end position="370"/>
    </location>
</feature>
<dbReference type="InterPro" id="IPR016461">
    <property type="entry name" value="COMT-like"/>
</dbReference>
<dbReference type="InterPro" id="IPR036388">
    <property type="entry name" value="WH-like_DNA-bd_sf"/>
</dbReference>
<dbReference type="InterPro" id="IPR036390">
    <property type="entry name" value="WH_DNA-bd_sf"/>
</dbReference>
<evidence type="ECO:0000313" key="7">
    <source>
        <dbReference type="Proteomes" id="UP000799302"/>
    </source>
</evidence>
<sequence>MDTATLVQTLNDAAAKSGSASPPEKMQIFEACSKLLSTVEPFEHNLMNLIFSPVKCIALRLAIDMQLFDVGAKALERGENITLEQLSTETKCQALLIKRIMRVLVNLKLFNEVDQDVFQPQRVVAMYKTESMIAQVILHFTSHQREIVMLPEFFAERGYNCPDDAFDSPFQYAVGTKQHQFEWIAERPRMQHAFNITMTMRSQGKFDVPWHEMFPIDQLFTQKMTSDTFMVDVGGGIGHHMITFKERYPKVPGKLVVQDIPAVIETVKDLPDGIEAMSTDFLKSQPIQGANVYFLAHILHDWPDKQAKLILEHIRDAMGPDSVVLLNESVMPEQGVPFNPALADIVMMAAYSAGERTEKQYQELLDSAGLKLVKVWKSPKSVGKGSLDSAIVEARLKYHSVVGGVIEIISNHVSIGYEVIIKTS</sequence>
<dbReference type="Pfam" id="PF00891">
    <property type="entry name" value="Methyltransf_2"/>
    <property type="match status" value="1"/>
</dbReference>
<evidence type="ECO:0000256" key="3">
    <source>
        <dbReference type="ARBA" id="ARBA00022691"/>
    </source>
</evidence>
<dbReference type="GO" id="GO:0008171">
    <property type="term" value="F:O-methyltransferase activity"/>
    <property type="evidence" value="ECO:0007669"/>
    <property type="project" value="InterPro"/>
</dbReference>
<gene>
    <name evidence="6" type="ORF">BT63DRAFT_422511</name>
</gene>
<keyword evidence="7" id="KW-1185">Reference proteome</keyword>
<dbReference type="GO" id="GO:0032259">
    <property type="term" value="P:methylation"/>
    <property type="evidence" value="ECO:0007669"/>
    <property type="project" value="UniProtKB-KW"/>
</dbReference>
<keyword evidence="1 6" id="KW-0489">Methyltransferase</keyword>
<dbReference type="AlphaFoldDB" id="A0A6A6UKK1"/>